<sequence>MAHVSQRADAALAELNAAWQAEFDRPVGQTSIWDVLNAHKSRRKKSNHATERATERVRAARAEHVETVCTRPDVARFHFLDETGLRLDYCCRYARAPRGQRVGQSVPLTRARSLTLTGALSVRGLGAVQLLEGGLNYVNFAWYVTQCLAPRCGGAMYWCWTTCRCTNCRAWSTGWPSGV</sequence>
<proteinExistence type="predicted"/>
<dbReference type="AlphaFoldDB" id="A0A1H3PH54"/>
<gene>
    <name evidence="1" type="ORF">SAMN04488069_1317</name>
</gene>
<evidence type="ECO:0000313" key="1">
    <source>
        <dbReference type="EMBL" id="SDZ00155.1"/>
    </source>
</evidence>
<organism evidence="1 2">
    <name type="scientific">Hymenobacter psychrophilus</name>
    <dbReference type="NCBI Taxonomy" id="651662"/>
    <lineage>
        <taxon>Bacteria</taxon>
        <taxon>Pseudomonadati</taxon>
        <taxon>Bacteroidota</taxon>
        <taxon>Cytophagia</taxon>
        <taxon>Cytophagales</taxon>
        <taxon>Hymenobacteraceae</taxon>
        <taxon>Hymenobacter</taxon>
    </lineage>
</organism>
<evidence type="ECO:0008006" key="3">
    <source>
        <dbReference type="Google" id="ProtNLM"/>
    </source>
</evidence>
<dbReference type="Proteomes" id="UP000199249">
    <property type="component" value="Unassembled WGS sequence"/>
</dbReference>
<accession>A0A1H3PH54</accession>
<name>A0A1H3PH54_9BACT</name>
<reference evidence="2" key="1">
    <citation type="submission" date="2016-10" db="EMBL/GenBank/DDBJ databases">
        <authorList>
            <person name="Varghese N."/>
            <person name="Submissions S."/>
        </authorList>
    </citation>
    <scope>NUCLEOTIDE SEQUENCE [LARGE SCALE GENOMIC DNA]</scope>
    <source>
        <strain evidence="2">CGMCC 1.8975</strain>
    </source>
</reference>
<dbReference type="STRING" id="651662.SAMN04488069_1317"/>
<dbReference type="EMBL" id="FNOV01000031">
    <property type="protein sequence ID" value="SDZ00155.1"/>
    <property type="molecule type" value="Genomic_DNA"/>
</dbReference>
<keyword evidence="2" id="KW-1185">Reference proteome</keyword>
<protein>
    <recommendedName>
        <fullName evidence="3">DDE superfamily endonuclease</fullName>
    </recommendedName>
</protein>
<evidence type="ECO:0000313" key="2">
    <source>
        <dbReference type="Proteomes" id="UP000199249"/>
    </source>
</evidence>